<accession>A0A0G3FYZ3</accession>
<dbReference type="PATRIC" id="fig|106634.4.peg.316"/>
<dbReference type="InterPro" id="IPR022254">
    <property type="entry name" value="DUF3775"/>
</dbReference>
<evidence type="ECO:0000313" key="1">
    <source>
        <dbReference type="EMBL" id="AKJ94133.1"/>
    </source>
</evidence>
<sequence>MAISLGITGETMERLIQAAREFHAKEDVVFPDTGSEGSDNDWAMQILADHASDLTLQELEGTLRDLGPDQQAELQALSTLGRGDYTAADWEIALQDAQDDWSPDTVNWLLTNPLIADEWAAGLEQIEREA</sequence>
<protein>
    <submittedName>
        <fullName evidence="1">Uncharacterized protein</fullName>
    </submittedName>
</protein>
<proteinExistence type="predicted"/>
<dbReference type="Pfam" id="PF12616">
    <property type="entry name" value="DUF3775"/>
    <property type="match status" value="1"/>
</dbReference>
<dbReference type="STRING" id="106634.TVD_01550"/>
<dbReference type="RefSeq" id="WP_047250630.1">
    <property type="nucleotide sequence ID" value="NZ_CP011367.1"/>
</dbReference>
<dbReference type="Proteomes" id="UP000064201">
    <property type="component" value="Chromosome"/>
</dbReference>
<gene>
    <name evidence="1" type="ORF">TVD_01550</name>
</gene>
<evidence type="ECO:0000313" key="2">
    <source>
        <dbReference type="Proteomes" id="UP000064201"/>
    </source>
</evidence>
<reference evidence="1 2" key="1">
    <citation type="submission" date="2015-04" db="EMBL/GenBank/DDBJ databases">
        <title>Complete Sequence for the Genome of the Thioalkalivibrio versutus D301.</title>
        <authorList>
            <person name="Mu T."/>
            <person name="Zhou J."/>
            <person name="Xu X."/>
        </authorList>
    </citation>
    <scope>NUCLEOTIDE SEQUENCE [LARGE SCALE GENOMIC DNA]</scope>
    <source>
        <strain evidence="1 2">D301</strain>
    </source>
</reference>
<keyword evidence="2" id="KW-1185">Reference proteome</keyword>
<dbReference type="KEGG" id="tvr:TVD_01550"/>
<dbReference type="EMBL" id="CP011367">
    <property type="protein sequence ID" value="AKJ94133.1"/>
    <property type="molecule type" value="Genomic_DNA"/>
</dbReference>
<dbReference type="AlphaFoldDB" id="A0A0G3FYZ3"/>
<organism evidence="1 2">
    <name type="scientific">Thioalkalivibrio versutus</name>
    <dbReference type="NCBI Taxonomy" id="106634"/>
    <lineage>
        <taxon>Bacteria</taxon>
        <taxon>Pseudomonadati</taxon>
        <taxon>Pseudomonadota</taxon>
        <taxon>Gammaproteobacteria</taxon>
        <taxon>Chromatiales</taxon>
        <taxon>Ectothiorhodospiraceae</taxon>
        <taxon>Thioalkalivibrio</taxon>
    </lineage>
</organism>
<dbReference type="OrthoDB" id="5641374at2"/>
<name>A0A0G3FYZ3_9GAMM</name>